<dbReference type="Proteomes" id="UP000237000">
    <property type="component" value="Unassembled WGS sequence"/>
</dbReference>
<comment type="subcellular location">
    <subcellularLocation>
        <location evidence="1">Membrane</location>
        <topology evidence="1">Multi-pass membrane protein</topology>
    </subcellularLocation>
</comment>
<feature type="transmembrane region" description="Helical" evidence="7">
    <location>
        <begin position="48"/>
        <end position="69"/>
    </location>
</feature>
<accession>A0A2P5E223</accession>
<name>A0A2P5E223_TREOI</name>
<dbReference type="Pfam" id="PF00083">
    <property type="entry name" value="Sugar_tr"/>
    <property type="match status" value="1"/>
</dbReference>
<dbReference type="SUPFAM" id="SSF103473">
    <property type="entry name" value="MFS general substrate transporter"/>
    <property type="match status" value="1"/>
</dbReference>
<feature type="transmembrane region" description="Helical" evidence="7">
    <location>
        <begin position="117"/>
        <end position="136"/>
    </location>
</feature>
<evidence type="ECO:0000256" key="1">
    <source>
        <dbReference type="ARBA" id="ARBA00004141"/>
    </source>
</evidence>
<dbReference type="OrthoDB" id="1929005at2759"/>
<comment type="caution">
    <text evidence="9">The sequence shown here is derived from an EMBL/GenBank/DDBJ whole genome shotgun (WGS) entry which is preliminary data.</text>
</comment>
<reference evidence="10" key="1">
    <citation type="submission" date="2016-06" db="EMBL/GenBank/DDBJ databases">
        <title>Parallel loss of symbiosis genes in relatives of nitrogen-fixing non-legume Parasponia.</title>
        <authorList>
            <person name="Van Velzen R."/>
            <person name="Holmer R."/>
            <person name="Bu F."/>
            <person name="Rutten L."/>
            <person name="Van Zeijl A."/>
            <person name="Liu W."/>
            <person name="Santuari L."/>
            <person name="Cao Q."/>
            <person name="Sharma T."/>
            <person name="Shen D."/>
            <person name="Roswanjaya Y."/>
            <person name="Wardhani T."/>
            <person name="Kalhor M.S."/>
            <person name="Jansen J."/>
            <person name="Van den Hoogen J."/>
            <person name="Gungor B."/>
            <person name="Hartog M."/>
            <person name="Hontelez J."/>
            <person name="Verver J."/>
            <person name="Yang W.-C."/>
            <person name="Schijlen E."/>
            <person name="Repin R."/>
            <person name="Schilthuizen M."/>
            <person name="Schranz E."/>
            <person name="Heidstra R."/>
            <person name="Miyata K."/>
            <person name="Fedorova E."/>
            <person name="Kohlen W."/>
            <person name="Bisseling T."/>
            <person name="Smit S."/>
            <person name="Geurts R."/>
        </authorList>
    </citation>
    <scope>NUCLEOTIDE SEQUENCE [LARGE SCALE GENOMIC DNA]</scope>
    <source>
        <strain evidence="10">cv. RG33-2</strain>
    </source>
</reference>
<dbReference type="InterPro" id="IPR020846">
    <property type="entry name" value="MFS_dom"/>
</dbReference>
<evidence type="ECO:0000256" key="6">
    <source>
        <dbReference type="ARBA" id="ARBA00023136"/>
    </source>
</evidence>
<proteinExistence type="inferred from homology"/>
<dbReference type="GO" id="GO:0022857">
    <property type="term" value="F:transmembrane transporter activity"/>
    <property type="evidence" value="ECO:0007669"/>
    <property type="project" value="InterPro"/>
</dbReference>
<feature type="transmembrane region" description="Helical" evidence="7">
    <location>
        <begin position="81"/>
        <end position="105"/>
    </location>
</feature>
<dbReference type="InterPro" id="IPR036259">
    <property type="entry name" value="MFS_trans_sf"/>
</dbReference>
<dbReference type="InterPro" id="IPR050549">
    <property type="entry name" value="MFS_Trehalose_Transporter"/>
</dbReference>
<sequence>MEEGEAAKRPLLVKEIKLDNNGQASAYNSYQSSSVSASSSSSSSVTPVVVFSTLIVGCGSFALGNLIGYSSPAESGIIKDIGLTLAEYSLFASFFIVGSIIGGIWSGRIADVIGRRGAMGVPNLLSIAGWLLIAFAKV</sequence>
<dbReference type="Gene3D" id="1.20.1250.20">
    <property type="entry name" value="MFS general substrate transporter like domains"/>
    <property type="match status" value="1"/>
</dbReference>
<dbReference type="GO" id="GO:0016020">
    <property type="term" value="C:membrane"/>
    <property type="evidence" value="ECO:0007669"/>
    <property type="project" value="UniProtKB-SubCell"/>
</dbReference>
<evidence type="ECO:0000256" key="3">
    <source>
        <dbReference type="ARBA" id="ARBA00022597"/>
    </source>
</evidence>
<comment type="similarity">
    <text evidence="2">Belongs to the major facilitator superfamily. Sugar transporter (TC 2.A.1.1) family.</text>
</comment>
<protein>
    <submittedName>
        <fullName evidence="9">Major facilitator, sugar transporter-like</fullName>
    </submittedName>
</protein>
<evidence type="ECO:0000313" key="10">
    <source>
        <dbReference type="Proteomes" id="UP000237000"/>
    </source>
</evidence>
<keyword evidence="6 7" id="KW-0472">Membrane</keyword>
<dbReference type="AlphaFoldDB" id="A0A2P5E223"/>
<evidence type="ECO:0000313" key="9">
    <source>
        <dbReference type="EMBL" id="PON79594.1"/>
    </source>
</evidence>
<keyword evidence="4 7" id="KW-0812">Transmembrane</keyword>
<keyword evidence="5 7" id="KW-1133">Transmembrane helix</keyword>
<evidence type="ECO:0000256" key="2">
    <source>
        <dbReference type="ARBA" id="ARBA00010992"/>
    </source>
</evidence>
<dbReference type="EMBL" id="JXTC01000234">
    <property type="protein sequence ID" value="PON79594.1"/>
    <property type="molecule type" value="Genomic_DNA"/>
</dbReference>
<dbReference type="InParanoid" id="A0A2P5E223"/>
<feature type="domain" description="Major facilitator superfamily (MFS) profile" evidence="8">
    <location>
        <begin position="45"/>
        <end position="138"/>
    </location>
</feature>
<dbReference type="PROSITE" id="PS50850">
    <property type="entry name" value="MFS"/>
    <property type="match status" value="1"/>
</dbReference>
<gene>
    <name evidence="9" type="ORF">TorRG33x02_235490</name>
</gene>
<evidence type="ECO:0000256" key="5">
    <source>
        <dbReference type="ARBA" id="ARBA00022989"/>
    </source>
</evidence>
<organism evidence="9 10">
    <name type="scientific">Trema orientale</name>
    <name type="common">Charcoal tree</name>
    <name type="synonym">Celtis orientalis</name>
    <dbReference type="NCBI Taxonomy" id="63057"/>
    <lineage>
        <taxon>Eukaryota</taxon>
        <taxon>Viridiplantae</taxon>
        <taxon>Streptophyta</taxon>
        <taxon>Embryophyta</taxon>
        <taxon>Tracheophyta</taxon>
        <taxon>Spermatophyta</taxon>
        <taxon>Magnoliopsida</taxon>
        <taxon>eudicotyledons</taxon>
        <taxon>Gunneridae</taxon>
        <taxon>Pentapetalae</taxon>
        <taxon>rosids</taxon>
        <taxon>fabids</taxon>
        <taxon>Rosales</taxon>
        <taxon>Cannabaceae</taxon>
        <taxon>Trema</taxon>
    </lineage>
</organism>
<dbReference type="PANTHER" id="PTHR48021">
    <property type="match status" value="1"/>
</dbReference>
<evidence type="ECO:0000259" key="8">
    <source>
        <dbReference type="PROSITE" id="PS50850"/>
    </source>
</evidence>
<dbReference type="InterPro" id="IPR005828">
    <property type="entry name" value="MFS_sugar_transport-like"/>
</dbReference>
<keyword evidence="10" id="KW-1185">Reference proteome</keyword>
<evidence type="ECO:0000256" key="7">
    <source>
        <dbReference type="SAM" id="Phobius"/>
    </source>
</evidence>
<dbReference type="PANTHER" id="PTHR48021:SF25">
    <property type="entry name" value="SUGAR TRANSPORTER ERD6-LIKE 5"/>
    <property type="match status" value="1"/>
</dbReference>
<keyword evidence="3 9" id="KW-0762">Sugar transport</keyword>
<evidence type="ECO:0000256" key="4">
    <source>
        <dbReference type="ARBA" id="ARBA00022692"/>
    </source>
</evidence>
<keyword evidence="3 9" id="KW-0813">Transport</keyword>